<dbReference type="EMBL" id="CP008746">
    <property type="protein sequence ID" value="AKJ39858.1"/>
    <property type="molecule type" value="Genomic_DNA"/>
</dbReference>
<sequence>MKHEDNEKGSDTKLEELKDELGKTFINNLLVAHDLYDLYLEDPKQAILKLSEIVDEEYLSSFDKKLIIISDDFPRARELILKKLENLVDFDKEEALMILYYAVSSFESMVNIFIYQELEFKELSRSEIREVIKLHTDDKLGWLLKFICDTRYTDNENWALIAEYLKTRNFFIHSKPSNVELYDKHNQMLGRDSLNAFLNAAFDCYLFLKEHHSDKYINYFNKLNRLNELRQ</sequence>
<dbReference type="GeneID" id="24886571"/>
<dbReference type="Proteomes" id="UP000035331">
    <property type="component" value="Chromosome"/>
</dbReference>
<reference evidence="2 3" key="2">
    <citation type="journal article" date="2015" name="Stand. Genomic Sci.">
        <title>The complete genome sequence of the rumen methanogen Methanosarcina barkeri CM1.</title>
        <authorList>
            <person name="Lambie S.C."/>
            <person name="Kelly W.J."/>
            <person name="Leahy S.C."/>
            <person name="Li D."/>
            <person name="Reilly K."/>
            <person name="McAllister T.A."/>
            <person name="Valle E.R."/>
            <person name="Attwood G.T."/>
            <person name="Altermann E."/>
        </authorList>
    </citation>
    <scope>NUCLEOTIDE SEQUENCE [LARGE SCALE GENOMIC DNA]</scope>
    <source>
        <strain evidence="2 3">CM1</strain>
    </source>
</reference>
<protein>
    <recommendedName>
        <fullName evidence="1">L27 domain-containing protein</fullName>
    </recommendedName>
</protein>
<feature type="domain" description="L27" evidence="1">
    <location>
        <begin position="1"/>
        <end position="44"/>
    </location>
</feature>
<organism evidence="2 3">
    <name type="scientific">Methanosarcina barkeri CM1</name>
    <dbReference type="NCBI Taxonomy" id="796385"/>
    <lineage>
        <taxon>Archaea</taxon>
        <taxon>Methanobacteriati</taxon>
        <taxon>Methanobacteriota</taxon>
        <taxon>Stenosarchaea group</taxon>
        <taxon>Methanomicrobia</taxon>
        <taxon>Methanosarcinales</taxon>
        <taxon>Methanosarcinaceae</taxon>
        <taxon>Methanosarcina</taxon>
    </lineage>
</organism>
<dbReference type="InterPro" id="IPR004172">
    <property type="entry name" value="L27_dom"/>
</dbReference>
<evidence type="ECO:0000259" key="1">
    <source>
        <dbReference type="PROSITE" id="PS51022"/>
    </source>
</evidence>
<reference evidence="3" key="1">
    <citation type="submission" date="2014-06" db="EMBL/GenBank/DDBJ databases">
        <title>The complete genome sequence of Methanosarcina barkeri CM1.</title>
        <authorList>
            <consortium name="Pastoral Greenhouse Gas Research Consortium"/>
            <person name="Lambie S.C."/>
            <person name="Leahy S.C."/>
            <person name="Kelly W.J."/>
            <person name="Li D."/>
            <person name="Reilly K."/>
            <person name="Attwood G.T."/>
            <person name="Altermann E."/>
        </authorList>
    </citation>
    <scope>NUCLEOTIDE SEQUENCE [LARGE SCALE GENOMIC DNA]</scope>
    <source>
        <strain evidence="3">CM1</strain>
    </source>
</reference>
<dbReference type="RefSeq" id="WP_048176973.1">
    <property type="nucleotide sequence ID" value="NZ_CP008746.1"/>
</dbReference>
<gene>
    <name evidence="2" type="ORF">MCM1_2862</name>
</gene>
<proteinExistence type="predicted"/>
<dbReference type="AlphaFoldDB" id="A0A0G3CIX2"/>
<dbReference type="PATRIC" id="fig|796385.3.peg.3515"/>
<name>A0A0G3CIX2_METBA</name>
<evidence type="ECO:0000313" key="3">
    <source>
        <dbReference type="Proteomes" id="UP000035331"/>
    </source>
</evidence>
<accession>A0A0G3CIX2</accession>
<dbReference type="PROSITE" id="PS51022">
    <property type="entry name" value="L27"/>
    <property type="match status" value="1"/>
</dbReference>
<evidence type="ECO:0000313" key="2">
    <source>
        <dbReference type="EMBL" id="AKJ39858.1"/>
    </source>
</evidence>